<name>A0ACD3AKB0_9AGAR</name>
<dbReference type="EMBL" id="ML208415">
    <property type="protein sequence ID" value="TFK66105.1"/>
    <property type="molecule type" value="Genomic_DNA"/>
</dbReference>
<evidence type="ECO:0000313" key="2">
    <source>
        <dbReference type="Proteomes" id="UP000308600"/>
    </source>
</evidence>
<sequence>LPAEILSEIFAIVQEYLKVKKIEDPLTPPFPALQKWLPITHVSQRWRQVALSCSQLWRDIDTDDLPGRAIPTFLERSGETGLLVNFGDRWMLDDDPTSVLAEILAQNSRIQRLTVTGDLSLVHILPYFTYRPAPKLKELFLDGQEADIPDDIYQGITPQLENLSISGCRFNPDAPLSSYP</sequence>
<dbReference type="Proteomes" id="UP000308600">
    <property type="component" value="Unassembled WGS sequence"/>
</dbReference>
<feature type="non-terminal residue" evidence="1">
    <location>
        <position position="1"/>
    </location>
</feature>
<proteinExistence type="predicted"/>
<keyword evidence="2" id="KW-1185">Reference proteome</keyword>
<organism evidence="1 2">
    <name type="scientific">Pluteus cervinus</name>
    <dbReference type="NCBI Taxonomy" id="181527"/>
    <lineage>
        <taxon>Eukaryota</taxon>
        <taxon>Fungi</taxon>
        <taxon>Dikarya</taxon>
        <taxon>Basidiomycota</taxon>
        <taxon>Agaricomycotina</taxon>
        <taxon>Agaricomycetes</taxon>
        <taxon>Agaricomycetidae</taxon>
        <taxon>Agaricales</taxon>
        <taxon>Pluteineae</taxon>
        <taxon>Pluteaceae</taxon>
        <taxon>Pluteus</taxon>
    </lineage>
</organism>
<protein>
    <submittedName>
        <fullName evidence="1">Uncharacterized protein</fullName>
    </submittedName>
</protein>
<evidence type="ECO:0000313" key="1">
    <source>
        <dbReference type="EMBL" id="TFK66105.1"/>
    </source>
</evidence>
<reference evidence="1 2" key="1">
    <citation type="journal article" date="2019" name="Nat. Ecol. Evol.">
        <title>Megaphylogeny resolves global patterns of mushroom evolution.</title>
        <authorList>
            <person name="Varga T."/>
            <person name="Krizsan K."/>
            <person name="Foldi C."/>
            <person name="Dima B."/>
            <person name="Sanchez-Garcia M."/>
            <person name="Sanchez-Ramirez S."/>
            <person name="Szollosi G.J."/>
            <person name="Szarkandi J.G."/>
            <person name="Papp V."/>
            <person name="Albert L."/>
            <person name="Andreopoulos W."/>
            <person name="Angelini C."/>
            <person name="Antonin V."/>
            <person name="Barry K.W."/>
            <person name="Bougher N.L."/>
            <person name="Buchanan P."/>
            <person name="Buyck B."/>
            <person name="Bense V."/>
            <person name="Catcheside P."/>
            <person name="Chovatia M."/>
            <person name="Cooper J."/>
            <person name="Damon W."/>
            <person name="Desjardin D."/>
            <person name="Finy P."/>
            <person name="Geml J."/>
            <person name="Haridas S."/>
            <person name="Hughes K."/>
            <person name="Justo A."/>
            <person name="Karasinski D."/>
            <person name="Kautmanova I."/>
            <person name="Kiss B."/>
            <person name="Kocsube S."/>
            <person name="Kotiranta H."/>
            <person name="LaButti K.M."/>
            <person name="Lechner B.E."/>
            <person name="Liimatainen K."/>
            <person name="Lipzen A."/>
            <person name="Lukacs Z."/>
            <person name="Mihaltcheva S."/>
            <person name="Morgado L.N."/>
            <person name="Niskanen T."/>
            <person name="Noordeloos M.E."/>
            <person name="Ohm R.A."/>
            <person name="Ortiz-Santana B."/>
            <person name="Ovrebo C."/>
            <person name="Racz N."/>
            <person name="Riley R."/>
            <person name="Savchenko A."/>
            <person name="Shiryaev A."/>
            <person name="Soop K."/>
            <person name="Spirin V."/>
            <person name="Szebenyi C."/>
            <person name="Tomsovsky M."/>
            <person name="Tulloss R.E."/>
            <person name="Uehling J."/>
            <person name="Grigoriev I.V."/>
            <person name="Vagvolgyi C."/>
            <person name="Papp T."/>
            <person name="Martin F.M."/>
            <person name="Miettinen O."/>
            <person name="Hibbett D.S."/>
            <person name="Nagy L.G."/>
        </authorList>
    </citation>
    <scope>NUCLEOTIDE SEQUENCE [LARGE SCALE GENOMIC DNA]</scope>
    <source>
        <strain evidence="1 2">NL-1719</strain>
    </source>
</reference>
<gene>
    <name evidence="1" type="ORF">BDN72DRAFT_918335</name>
</gene>
<accession>A0ACD3AKB0</accession>